<dbReference type="EMBL" id="JAHMHR010000031">
    <property type="protein sequence ID" value="KAK1673492.1"/>
    <property type="molecule type" value="Genomic_DNA"/>
</dbReference>
<feature type="compositionally biased region" description="Basic and acidic residues" evidence="1">
    <location>
        <begin position="73"/>
        <end position="94"/>
    </location>
</feature>
<reference evidence="2" key="1">
    <citation type="submission" date="2021-06" db="EMBL/GenBank/DDBJ databases">
        <title>Comparative genomics, transcriptomics and evolutionary studies reveal genomic signatures of adaptation to plant cell wall in hemibiotrophic fungi.</title>
        <authorList>
            <consortium name="DOE Joint Genome Institute"/>
            <person name="Baroncelli R."/>
            <person name="Diaz J.F."/>
            <person name="Benocci T."/>
            <person name="Peng M."/>
            <person name="Battaglia E."/>
            <person name="Haridas S."/>
            <person name="Andreopoulos W."/>
            <person name="Labutti K."/>
            <person name="Pangilinan J."/>
            <person name="Floch G.L."/>
            <person name="Makela M.R."/>
            <person name="Henrissat B."/>
            <person name="Grigoriev I.V."/>
            <person name="Crouch J.A."/>
            <person name="De Vries R.P."/>
            <person name="Sukno S.A."/>
            <person name="Thon M.R."/>
        </authorList>
    </citation>
    <scope>NUCLEOTIDE SEQUENCE</scope>
    <source>
        <strain evidence="2">CBS 193.32</strain>
    </source>
</reference>
<dbReference type="AlphaFoldDB" id="A0AAJ0ES49"/>
<dbReference type="Proteomes" id="UP001224890">
    <property type="component" value="Unassembled WGS sequence"/>
</dbReference>
<organism evidence="2 3">
    <name type="scientific">Colletotrichum godetiae</name>
    <dbReference type="NCBI Taxonomy" id="1209918"/>
    <lineage>
        <taxon>Eukaryota</taxon>
        <taxon>Fungi</taxon>
        <taxon>Dikarya</taxon>
        <taxon>Ascomycota</taxon>
        <taxon>Pezizomycotina</taxon>
        <taxon>Sordariomycetes</taxon>
        <taxon>Hypocreomycetidae</taxon>
        <taxon>Glomerellales</taxon>
        <taxon>Glomerellaceae</taxon>
        <taxon>Colletotrichum</taxon>
        <taxon>Colletotrichum acutatum species complex</taxon>
    </lineage>
</organism>
<sequence length="129" mass="14110">MPPTIRAVQVMEGTFPNAACHVPSTTSTTELRSTQGKKQVAFDGRPPSTVPRIAPAATPVKAIGCLPGNCPPGREHNQSSGARRESEPMEEHRCHVGKERCRKKARYEVQAIRGLCVGYVPVLDPKLYY</sequence>
<dbReference type="GeneID" id="85450639"/>
<proteinExistence type="predicted"/>
<gene>
    <name evidence="2" type="ORF">BDP55DRAFT_226138</name>
</gene>
<evidence type="ECO:0000313" key="2">
    <source>
        <dbReference type="EMBL" id="KAK1673492.1"/>
    </source>
</evidence>
<keyword evidence="3" id="KW-1185">Reference proteome</keyword>
<accession>A0AAJ0ES49</accession>
<feature type="region of interest" description="Disordered" evidence="1">
    <location>
        <begin position="69"/>
        <end position="94"/>
    </location>
</feature>
<evidence type="ECO:0000256" key="1">
    <source>
        <dbReference type="SAM" id="MobiDB-lite"/>
    </source>
</evidence>
<feature type="compositionally biased region" description="Polar residues" evidence="1">
    <location>
        <begin position="23"/>
        <end position="37"/>
    </location>
</feature>
<feature type="region of interest" description="Disordered" evidence="1">
    <location>
        <begin position="23"/>
        <end position="49"/>
    </location>
</feature>
<comment type="caution">
    <text evidence="2">The sequence shown here is derived from an EMBL/GenBank/DDBJ whole genome shotgun (WGS) entry which is preliminary data.</text>
</comment>
<protein>
    <submittedName>
        <fullName evidence="2">Uncharacterized protein</fullName>
    </submittedName>
</protein>
<name>A0AAJ0ES49_9PEZI</name>
<evidence type="ECO:0000313" key="3">
    <source>
        <dbReference type="Proteomes" id="UP001224890"/>
    </source>
</evidence>
<dbReference type="RefSeq" id="XP_060427495.1">
    <property type="nucleotide sequence ID" value="XM_060566113.1"/>
</dbReference>